<dbReference type="Proteomes" id="UP000639859">
    <property type="component" value="Unassembled WGS sequence"/>
</dbReference>
<dbReference type="CDD" id="cd11386">
    <property type="entry name" value="MCP_signal"/>
    <property type="match status" value="1"/>
</dbReference>
<feature type="coiled-coil region" evidence="4">
    <location>
        <begin position="78"/>
        <end position="128"/>
    </location>
</feature>
<dbReference type="PANTHER" id="PTHR43531">
    <property type="entry name" value="PROTEIN ICFG"/>
    <property type="match status" value="1"/>
</dbReference>
<dbReference type="EMBL" id="JADWOX010000008">
    <property type="protein sequence ID" value="MBI1684634.1"/>
    <property type="molecule type" value="Genomic_DNA"/>
</dbReference>
<dbReference type="PRINTS" id="PR00260">
    <property type="entry name" value="CHEMTRNSDUCR"/>
</dbReference>
<feature type="transmembrane region" description="Helical" evidence="5">
    <location>
        <begin position="180"/>
        <end position="202"/>
    </location>
</feature>
<dbReference type="CDD" id="cd06225">
    <property type="entry name" value="HAMP"/>
    <property type="match status" value="1"/>
</dbReference>
<organism evidence="8 9">
    <name type="scientific">Caulobacter hibisci</name>
    <dbReference type="NCBI Taxonomy" id="2035993"/>
    <lineage>
        <taxon>Bacteria</taxon>
        <taxon>Pseudomonadati</taxon>
        <taxon>Pseudomonadota</taxon>
        <taxon>Alphaproteobacteria</taxon>
        <taxon>Caulobacterales</taxon>
        <taxon>Caulobacteraceae</taxon>
        <taxon>Caulobacter</taxon>
    </lineage>
</organism>
<dbReference type="SUPFAM" id="SSF58104">
    <property type="entry name" value="Methyl-accepting chemotaxis protein (MCP) signaling domain"/>
    <property type="match status" value="1"/>
</dbReference>
<evidence type="ECO:0000259" key="7">
    <source>
        <dbReference type="PROSITE" id="PS50885"/>
    </source>
</evidence>
<evidence type="ECO:0000313" key="9">
    <source>
        <dbReference type="Proteomes" id="UP000639859"/>
    </source>
</evidence>
<evidence type="ECO:0000259" key="6">
    <source>
        <dbReference type="PROSITE" id="PS50111"/>
    </source>
</evidence>
<dbReference type="InterPro" id="IPR003660">
    <property type="entry name" value="HAMP_dom"/>
</dbReference>
<keyword evidence="3" id="KW-0807">Transducer</keyword>
<dbReference type="InterPro" id="IPR004090">
    <property type="entry name" value="Chemotax_Me-accpt_rcpt"/>
</dbReference>
<evidence type="ECO:0000256" key="1">
    <source>
        <dbReference type="ARBA" id="ARBA00022500"/>
    </source>
</evidence>
<keyword evidence="9" id="KW-1185">Reference proteome</keyword>
<dbReference type="Pfam" id="PF00672">
    <property type="entry name" value="HAMP"/>
    <property type="match status" value="2"/>
</dbReference>
<comment type="similarity">
    <text evidence="2">Belongs to the methyl-accepting chemotaxis (MCP) protein family.</text>
</comment>
<evidence type="ECO:0000256" key="2">
    <source>
        <dbReference type="ARBA" id="ARBA00029447"/>
    </source>
</evidence>
<accession>A0ABS0SYF5</accession>
<comment type="caution">
    <text evidence="8">The sequence shown here is derived from an EMBL/GenBank/DDBJ whole genome shotgun (WGS) entry which is preliminary data.</text>
</comment>
<dbReference type="SMART" id="SM00304">
    <property type="entry name" value="HAMP"/>
    <property type="match status" value="2"/>
</dbReference>
<dbReference type="SUPFAM" id="SSF158472">
    <property type="entry name" value="HAMP domain-like"/>
    <property type="match status" value="1"/>
</dbReference>
<feature type="domain" description="HAMP" evidence="7">
    <location>
        <begin position="204"/>
        <end position="257"/>
    </location>
</feature>
<dbReference type="Pfam" id="PF00015">
    <property type="entry name" value="MCPsignal"/>
    <property type="match status" value="1"/>
</dbReference>
<evidence type="ECO:0000256" key="4">
    <source>
        <dbReference type="SAM" id="Coils"/>
    </source>
</evidence>
<keyword evidence="4" id="KW-0175">Coiled coil</keyword>
<feature type="coiled-coil region" evidence="4">
    <location>
        <begin position="259"/>
        <end position="288"/>
    </location>
</feature>
<reference evidence="8 9" key="1">
    <citation type="submission" date="2020-11" db="EMBL/GenBank/DDBJ databases">
        <title>genome sequence of strain KACC 18849.</title>
        <authorList>
            <person name="Gao J."/>
            <person name="Zhang X."/>
        </authorList>
    </citation>
    <scope>NUCLEOTIDE SEQUENCE [LARGE SCALE GENOMIC DNA]</scope>
    <source>
        <strain evidence="8 9">KACC 18849</strain>
    </source>
</reference>
<dbReference type="SMART" id="SM00283">
    <property type="entry name" value="MA"/>
    <property type="match status" value="1"/>
</dbReference>
<sequence length="599" mass="62544">MRHISVPHKLLLAFAAMITICGAASAVVAFDLWSLRKATEMTDDSMALAMASARMQAAALEQQNAILGYVASGASEHIKRFDAAEKALEADLDALRNADAAGDYATAAAKLSDARKQYKAEAQALIEMAATPEGRAQAATQTSAGDRLADLRKVLAEVEAQEHRDEVVRSASRERAFGRAFLGIMVGGILGLLASLGLAWLLTRALGRPVTALTGVMTRLAGGDNGVTVPDVDRRDEIGAMAQAVLRFKDAALEKIAVEREVEVQRQAAEAARRATEAEREAARIQLETVVDTLAGGLRALAEGDLTRRVDISFPAEYERLRADFNAAIGQMEDALKVIVRSTGGIEAGSDEIASAADDLSRRSERQAASLEETAAALDEITATVRRSSAGAKSAALVVGAARADAQRSRVVVGDAVGAMTRIEASSREIGRIVGVIDEIAFQTNLLALNAGVEAARAGDSGKGFAVVAMEVRALAQRSAEAAREIKVLIATAAHEVGQGVSMVGQTGEALQAIADKVGEIDGLVGEIAASAAEQSAGLVEVNSAINLMDQTVQQNAAMVEQSTAASHSLKNEAATLAHLVGRFRVGGPAQARKASRAA</sequence>
<feature type="domain" description="HAMP" evidence="7">
    <location>
        <begin position="285"/>
        <end position="337"/>
    </location>
</feature>
<evidence type="ECO:0000256" key="5">
    <source>
        <dbReference type="SAM" id="Phobius"/>
    </source>
</evidence>
<evidence type="ECO:0000256" key="3">
    <source>
        <dbReference type="PROSITE-ProRule" id="PRU00284"/>
    </source>
</evidence>
<keyword evidence="5" id="KW-0812">Transmembrane</keyword>
<gene>
    <name evidence="8" type="ORF">I4Q42_13255</name>
</gene>
<keyword evidence="1" id="KW-0145">Chemotaxis</keyword>
<evidence type="ECO:0000313" key="8">
    <source>
        <dbReference type="EMBL" id="MBI1684634.1"/>
    </source>
</evidence>
<dbReference type="Gene3D" id="1.10.287.950">
    <property type="entry name" value="Methyl-accepting chemotaxis protein"/>
    <property type="match status" value="1"/>
</dbReference>
<keyword evidence="5" id="KW-1133">Transmembrane helix</keyword>
<keyword evidence="5" id="KW-0472">Membrane</keyword>
<proteinExistence type="inferred from homology"/>
<dbReference type="PANTHER" id="PTHR43531:SF11">
    <property type="entry name" value="METHYL-ACCEPTING CHEMOTAXIS PROTEIN 3"/>
    <property type="match status" value="1"/>
</dbReference>
<name>A0ABS0SYF5_9CAUL</name>
<dbReference type="PROSITE" id="PS50885">
    <property type="entry name" value="HAMP"/>
    <property type="match status" value="2"/>
</dbReference>
<dbReference type="PROSITE" id="PS50111">
    <property type="entry name" value="CHEMOTAXIS_TRANSDUC_2"/>
    <property type="match status" value="1"/>
</dbReference>
<dbReference type="InterPro" id="IPR051310">
    <property type="entry name" value="MCP_chemotaxis"/>
</dbReference>
<protein>
    <submittedName>
        <fullName evidence="8">Methyl-accepting chemotaxis protein</fullName>
    </submittedName>
</protein>
<dbReference type="InterPro" id="IPR004089">
    <property type="entry name" value="MCPsignal_dom"/>
</dbReference>
<feature type="domain" description="Methyl-accepting transducer" evidence="6">
    <location>
        <begin position="342"/>
        <end position="571"/>
    </location>
</feature>
<dbReference type="Gene3D" id="6.10.340.10">
    <property type="match status" value="1"/>
</dbReference>